<keyword evidence="4" id="KW-0966">Cell projection</keyword>
<evidence type="ECO:0000256" key="3">
    <source>
        <dbReference type="SAM" id="Phobius"/>
    </source>
</evidence>
<dbReference type="SUPFAM" id="SSF160544">
    <property type="entry name" value="EscU C-terminal domain-like"/>
    <property type="match status" value="1"/>
</dbReference>
<reference evidence="4" key="2">
    <citation type="submission" date="2020-09" db="EMBL/GenBank/DDBJ databases">
        <authorList>
            <person name="Sun Q."/>
            <person name="Kim S."/>
        </authorList>
    </citation>
    <scope>NUCLEOTIDE SEQUENCE</scope>
    <source>
        <strain evidence="4">KCTC 23714</strain>
    </source>
</reference>
<comment type="similarity">
    <text evidence="1">Belongs to the type III secretion exporter family.</text>
</comment>
<keyword evidence="3" id="KW-0812">Transmembrane</keyword>
<sequence>MADEDSDLEKTEEPTPRKREQALENGQILTSQEAFVFGAMAVATGLCMFVVGQLPQIAGAWGRMLRIEGDLDALMIDRLGDLGWYVLLFGLGAAVPVMMSVIGLQALMGGLHFNGPSFKGEKLNPFSGMKRMVSMQALINLLKSLIKVGILGVLAYTVFKAILLDLDGLGALEPATAAARIGQMVVDLLSRLALGLAAIAAVDLAWQYRTLMKGLMMTKDEVKRESKEQNGSPELKGKIRQKQMQAARRAGRQRKALADVPQATAIITNPTHFAVALRYVPGETDAPVILAMGRGPIAHEIMDIGRKAAIHTLRLPPLARALYYSGEIGMQIDDRLFAAVAAVLAHVFRVDRGEAVDLPDIDLPSEMRFDVHGRPETPEPPRSAP</sequence>
<evidence type="ECO:0000256" key="1">
    <source>
        <dbReference type="ARBA" id="ARBA00010690"/>
    </source>
</evidence>
<dbReference type="Gene3D" id="3.40.1690.10">
    <property type="entry name" value="secretion proteins EscU"/>
    <property type="match status" value="1"/>
</dbReference>
<comment type="caution">
    <text evidence="4">The sequence shown here is derived from an EMBL/GenBank/DDBJ whole genome shotgun (WGS) entry which is preliminary data.</text>
</comment>
<protein>
    <submittedName>
        <fullName evidence="4">Flagellar biosynthesis protein FlhB</fullName>
    </submittedName>
</protein>
<keyword evidence="5" id="KW-1185">Reference proteome</keyword>
<evidence type="ECO:0000256" key="2">
    <source>
        <dbReference type="SAM" id="MobiDB-lite"/>
    </source>
</evidence>
<proteinExistence type="inferred from homology"/>
<feature type="transmembrane region" description="Helical" evidence="3">
    <location>
        <begin position="137"/>
        <end position="159"/>
    </location>
</feature>
<keyword evidence="3" id="KW-0472">Membrane</keyword>
<feature type="region of interest" description="Disordered" evidence="2">
    <location>
        <begin position="1"/>
        <end position="23"/>
    </location>
</feature>
<feature type="compositionally biased region" description="Basic and acidic residues" evidence="2">
    <location>
        <begin position="8"/>
        <end position="22"/>
    </location>
</feature>
<feature type="transmembrane region" description="Helical" evidence="3">
    <location>
        <begin position="82"/>
        <end position="104"/>
    </location>
</feature>
<organism evidence="4 5">
    <name type="scientific">Gemmobacter lanyuensis</name>
    <dbReference type="NCBI Taxonomy" id="1054497"/>
    <lineage>
        <taxon>Bacteria</taxon>
        <taxon>Pseudomonadati</taxon>
        <taxon>Pseudomonadota</taxon>
        <taxon>Alphaproteobacteria</taxon>
        <taxon>Rhodobacterales</taxon>
        <taxon>Paracoccaceae</taxon>
        <taxon>Gemmobacter</taxon>
    </lineage>
</organism>
<keyword evidence="3" id="KW-1133">Transmembrane helix</keyword>
<dbReference type="PANTHER" id="PTHR30531">
    <property type="entry name" value="FLAGELLAR BIOSYNTHETIC PROTEIN FLHB"/>
    <property type="match status" value="1"/>
</dbReference>
<dbReference type="EMBL" id="BMYQ01000001">
    <property type="protein sequence ID" value="GGW21459.1"/>
    <property type="molecule type" value="Genomic_DNA"/>
</dbReference>
<reference evidence="4" key="1">
    <citation type="journal article" date="2014" name="Int. J. Syst. Evol. Microbiol.">
        <title>Complete genome sequence of Corynebacterium casei LMG S-19264T (=DSM 44701T), isolated from a smear-ripened cheese.</title>
        <authorList>
            <consortium name="US DOE Joint Genome Institute (JGI-PGF)"/>
            <person name="Walter F."/>
            <person name="Albersmeier A."/>
            <person name="Kalinowski J."/>
            <person name="Ruckert C."/>
        </authorList>
    </citation>
    <scope>NUCLEOTIDE SEQUENCE</scope>
    <source>
        <strain evidence="4">KCTC 23714</strain>
    </source>
</reference>
<dbReference type="Pfam" id="PF01312">
    <property type="entry name" value="Bac_export_2"/>
    <property type="match status" value="1"/>
</dbReference>
<keyword evidence="4" id="KW-0282">Flagellum</keyword>
<dbReference type="GO" id="GO:0009306">
    <property type="term" value="P:protein secretion"/>
    <property type="evidence" value="ECO:0007669"/>
    <property type="project" value="InterPro"/>
</dbReference>
<gene>
    <name evidence="4" type="primary">flhB</name>
    <name evidence="4" type="ORF">GCM10011452_01900</name>
</gene>
<evidence type="ECO:0000313" key="5">
    <source>
        <dbReference type="Proteomes" id="UP000628984"/>
    </source>
</evidence>
<dbReference type="GO" id="GO:0005886">
    <property type="term" value="C:plasma membrane"/>
    <property type="evidence" value="ECO:0007669"/>
    <property type="project" value="TreeGrafter"/>
</dbReference>
<dbReference type="InterPro" id="IPR006135">
    <property type="entry name" value="T3SS_substrate_exporter"/>
</dbReference>
<dbReference type="PANTHER" id="PTHR30531:SF12">
    <property type="entry name" value="FLAGELLAR BIOSYNTHETIC PROTEIN FLHB"/>
    <property type="match status" value="1"/>
</dbReference>
<dbReference type="PRINTS" id="PR00950">
    <property type="entry name" value="TYPE3IMSPROT"/>
</dbReference>
<dbReference type="AlphaFoldDB" id="A0A918IKW5"/>
<dbReference type="Proteomes" id="UP000628984">
    <property type="component" value="Unassembled WGS sequence"/>
</dbReference>
<dbReference type="RefSeq" id="WP_189631932.1">
    <property type="nucleotide sequence ID" value="NZ_BMYQ01000001.1"/>
</dbReference>
<keyword evidence="4" id="KW-0969">Cilium</keyword>
<dbReference type="InterPro" id="IPR029025">
    <property type="entry name" value="T3SS_substrate_exporter_C"/>
</dbReference>
<accession>A0A918IKW5</accession>
<name>A0A918IKW5_9RHOB</name>
<feature type="transmembrane region" description="Helical" evidence="3">
    <location>
        <begin position="34"/>
        <end position="62"/>
    </location>
</feature>
<evidence type="ECO:0000313" key="4">
    <source>
        <dbReference type="EMBL" id="GGW21459.1"/>
    </source>
</evidence>